<evidence type="ECO:0000256" key="1">
    <source>
        <dbReference type="SAM" id="MobiDB-lite"/>
    </source>
</evidence>
<dbReference type="EMBL" id="CAUYUJ010014664">
    <property type="protein sequence ID" value="CAK0844448.1"/>
    <property type="molecule type" value="Genomic_DNA"/>
</dbReference>
<sequence>GSWQSGSSKRAYRVTFPYILVAPCRMAVLSAPSLLRLLALVYAVPAAMSIRAGSAKDTPAHAPAPNASFTFRTDASANASVLNINFQNEGTAVPSGWLPDYGYVYGSRGNGYMYGWFCGNNAAYKANGWPTTNGRNRAVSGYDDLQNTGVVPDRHSNCAGEHWNIAVSNGDYLVEVVIQDTVHSSQTSGCRLEGQSLGLGKVPAGAGASKILAVSVSDGLLTFTGSWANSCSIINRLIIQQAATPAPTPAPTPYPTPSPTPFPTPDPTPLPTPHPTPYPTAFPTPFPTPFPYPAFPTPHPTPVPTPVPTAFPTPVPTLYPTPYPTSFPTAFPTAFPTPHPTPRSRRPTQRPSRRPSRRRSRRLSPRFTRRLTRRRSRQRSRRPTQRPSRRPSRRRSRRLSPRFTRRLTRRRSRRRSRQRSRRPTQRPSRRPARLSARRPARRILQVGQHHIRRSFLQVLQRQGAWLPLATPTFKMCMASGSI</sequence>
<keyword evidence="3" id="KW-1185">Reference proteome</keyword>
<accession>A0ABN9TF67</accession>
<dbReference type="Gene3D" id="2.60.120.430">
    <property type="entry name" value="Galactose-binding lectin"/>
    <property type="match status" value="1"/>
</dbReference>
<feature type="non-terminal residue" evidence="2">
    <location>
        <position position="1"/>
    </location>
</feature>
<feature type="region of interest" description="Disordered" evidence="1">
    <location>
        <begin position="329"/>
        <end position="441"/>
    </location>
</feature>
<organism evidence="2 3">
    <name type="scientific">Prorocentrum cordatum</name>
    <dbReference type="NCBI Taxonomy" id="2364126"/>
    <lineage>
        <taxon>Eukaryota</taxon>
        <taxon>Sar</taxon>
        <taxon>Alveolata</taxon>
        <taxon>Dinophyceae</taxon>
        <taxon>Prorocentrales</taxon>
        <taxon>Prorocentraceae</taxon>
        <taxon>Prorocentrum</taxon>
    </lineage>
</organism>
<dbReference type="PANTHER" id="PTHR46155:SF1">
    <property type="entry name" value="BIFUNCTIONAL INHIBITOR_LIPID-TRANSFER PROTEIN_SEED STORAGE 2S ALBUMIN SUPERFAMILY PROTEIN"/>
    <property type="match status" value="1"/>
</dbReference>
<reference evidence="2" key="1">
    <citation type="submission" date="2023-10" db="EMBL/GenBank/DDBJ databases">
        <authorList>
            <person name="Chen Y."/>
            <person name="Shah S."/>
            <person name="Dougan E. K."/>
            <person name="Thang M."/>
            <person name="Chan C."/>
        </authorList>
    </citation>
    <scope>NUCLEOTIDE SEQUENCE [LARGE SCALE GENOMIC DNA]</scope>
</reference>
<proteinExistence type="predicted"/>
<feature type="region of interest" description="Disordered" evidence="1">
    <location>
        <begin position="244"/>
        <end position="282"/>
    </location>
</feature>
<dbReference type="SUPFAM" id="SSF49785">
    <property type="entry name" value="Galactose-binding domain-like"/>
    <property type="match status" value="1"/>
</dbReference>
<name>A0ABN9TF67_9DINO</name>
<dbReference type="Proteomes" id="UP001189429">
    <property type="component" value="Unassembled WGS sequence"/>
</dbReference>
<dbReference type="PANTHER" id="PTHR46155">
    <property type="entry name" value="BIFUNCTIONAL INHIBITOR/LIPID-TRANSFER PROTEIN/SEED STORAGE 2S ALBUMIN SUPERFAMILY PROTEIN"/>
    <property type="match status" value="1"/>
</dbReference>
<comment type="caution">
    <text evidence="2">The sequence shown here is derived from an EMBL/GenBank/DDBJ whole genome shotgun (WGS) entry which is preliminary data.</text>
</comment>
<protein>
    <submittedName>
        <fullName evidence="2">Uncharacterized protein</fullName>
    </submittedName>
</protein>
<evidence type="ECO:0000313" key="2">
    <source>
        <dbReference type="EMBL" id="CAK0844448.1"/>
    </source>
</evidence>
<feature type="compositionally biased region" description="Basic residues" evidence="1">
    <location>
        <begin position="342"/>
        <end position="441"/>
    </location>
</feature>
<feature type="compositionally biased region" description="Pro residues" evidence="1">
    <location>
        <begin position="246"/>
        <end position="282"/>
    </location>
</feature>
<evidence type="ECO:0000313" key="3">
    <source>
        <dbReference type="Proteomes" id="UP001189429"/>
    </source>
</evidence>
<gene>
    <name evidence="2" type="ORF">PCOR1329_LOCUS38532</name>
</gene>
<dbReference type="InterPro" id="IPR008979">
    <property type="entry name" value="Galactose-bd-like_sf"/>
</dbReference>